<dbReference type="PANTHER" id="PTHR38111:SF11">
    <property type="entry name" value="TRANSCRIPTION FACTOR DOMAIN-CONTAINING PROTEIN-RELATED"/>
    <property type="match status" value="1"/>
</dbReference>
<dbReference type="Pfam" id="PF00172">
    <property type="entry name" value="Zn_clus"/>
    <property type="match status" value="1"/>
</dbReference>
<evidence type="ECO:0000259" key="2">
    <source>
        <dbReference type="PROSITE" id="PS50048"/>
    </source>
</evidence>
<gene>
    <name evidence="3" type="ORF">FALBO_1242</name>
</gene>
<dbReference type="Proteomes" id="UP000554235">
    <property type="component" value="Unassembled WGS sequence"/>
</dbReference>
<dbReference type="Gene3D" id="4.10.240.10">
    <property type="entry name" value="Zn(2)-C6 fungal-type DNA-binding domain"/>
    <property type="match status" value="1"/>
</dbReference>
<dbReference type="GO" id="GO:0008270">
    <property type="term" value="F:zinc ion binding"/>
    <property type="evidence" value="ECO:0007669"/>
    <property type="project" value="InterPro"/>
</dbReference>
<feature type="domain" description="Zn(2)-C6 fungal-type" evidence="2">
    <location>
        <begin position="43"/>
        <end position="71"/>
    </location>
</feature>
<reference evidence="3 4" key="1">
    <citation type="submission" date="2020-01" db="EMBL/GenBank/DDBJ databases">
        <title>Identification and distribution of gene clusters putatively required for synthesis of sphingolipid metabolism inhibitors in phylogenetically diverse species of the filamentous fungus Fusarium.</title>
        <authorList>
            <person name="Kim H.-S."/>
            <person name="Busman M."/>
            <person name="Brown D.W."/>
            <person name="Divon H."/>
            <person name="Uhlig S."/>
            <person name="Proctor R.H."/>
        </authorList>
    </citation>
    <scope>NUCLEOTIDE SEQUENCE [LARGE SCALE GENOMIC DNA]</scope>
    <source>
        <strain evidence="3 4">NRRL 20459</strain>
    </source>
</reference>
<dbReference type="PANTHER" id="PTHR38111">
    <property type="entry name" value="ZN(2)-C6 FUNGAL-TYPE DOMAIN-CONTAINING PROTEIN-RELATED"/>
    <property type="match status" value="1"/>
</dbReference>
<dbReference type="InterPro" id="IPR001138">
    <property type="entry name" value="Zn2Cys6_DnaBD"/>
</dbReference>
<name>A0A8H4LPD8_9HYPO</name>
<keyword evidence="4" id="KW-1185">Reference proteome</keyword>
<evidence type="ECO:0000313" key="3">
    <source>
        <dbReference type="EMBL" id="KAF4471840.1"/>
    </source>
</evidence>
<dbReference type="PROSITE" id="PS50048">
    <property type="entry name" value="ZN2_CY6_FUNGAL_2"/>
    <property type="match status" value="1"/>
</dbReference>
<keyword evidence="1" id="KW-0539">Nucleus</keyword>
<dbReference type="OrthoDB" id="4314040at2759"/>
<dbReference type="PROSITE" id="PS00463">
    <property type="entry name" value="ZN2_CY6_FUNGAL_1"/>
    <property type="match status" value="1"/>
</dbReference>
<evidence type="ECO:0000256" key="1">
    <source>
        <dbReference type="ARBA" id="ARBA00023242"/>
    </source>
</evidence>
<evidence type="ECO:0000313" key="4">
    <source>
        <dbReference type="Proteomes" id="UP000554235"/>
    </source>
</evidence>
<comment type="caution">
    <text evidence="3">The sequence shown here is derived from an EMBL/GenBank/DDBJ whole genome shotgun (WGS) entry which is preliminary data.</text>
</comment>
<dbReference type="CDD" id="cd00067">
    <property type="entry name" value="GAL4"/>
    <property type="match status" value="1"/>
</dbReference>
<dbReference type="SMART" id="SM00066">
    <property type="entry name" value="GAL4"/>
    <property type="match status" value="1"/>
</dbReference>
<accession>A0A8H4LPD8</accession>
<dbReference type="GO" id="GO:0000981">
    <property type="term" value="F:DNA-binding transcription factor activity, RNA polymerase II-specific"/>
    <property type="evidence" value="ECO:0007669"/>
    <property type="project" value="InterPro"/>
</dbReference>
<protein>
    <recommendedName>
        <fullName evidence="2">Zn(2)-C6 fungal-type domain-containing protein</fullName>
    </recommendedName>
</protein>
<proteinExistence type="predicted"/>
<dbReference type="AlphaFoldDB" id="A0A8H4LPD8"/>
<dbReference type="InterPro" id="IPR036864">
    <property type="entry name" value="Zn2-C6_fun-type_DNA-bd_sf"/>
</dbReference>
<dbReference type="SUPFAM" id="SSF57701">
    <property type="entry name" value="Zn2/Cys6 DNA-binding domain"/>
    <property type="match status" value="1"/>
</dbReference>
<dbReference type="InterPro" id="IPR053178">
    <property type="entry name" value="Osmoadaptation_assoc"/>
</dbReference>
<dbReference type="EMBL" id="JAADYS010000159">
    <property type="protein sequence ID" value="KAF4471840.1"/>
    <property type="molecule type" value="Genomic_DNA"/>
</dbReference>
<organism evidence="3 4">
    <name type="scientific">Fusarium albosuccineum</name>
    <dbReference type="NCBI Taxonomy" id="1237068"/>
    <lineage>
        <taxon>Eukaryota</taxon>
        <taxon>Fungi</taxon>
        <taxon>Dikarya</taxon>
        <taxon>Ascomycota</taxon>
        <taxon>Pezizomycotina</taxon>
        <taxon>Sordariomycetes</taxon>
        <taxon>Hypocreomycetidae</taxon>
        <taxon>Hypocreales</taxon>
        <taxon>Nectriaceae</taxon>
        <taxon>Fusarium</taxon>
        <taxon>Fusarium decemcellulare species complex</taxon>
    </lineage>
</organism>
<sequence>MVEWSAGGVSAVFPPRGEKVSSLSVYLAAREVLAMAGVPSSKGCKACARQKKKCDQLKPSCSRCARLNVPCIGAGQQKYKFKSVSFQEESAVVKTPKEPVKTVGLVVPFPPVTTIPPEPSNVSTVIASKFVAALEVTDLRYSLSCYGNVLEHIPQRLGQSEALDASVKALVTAFPYHYTRQLPPDALSNYIDALTALRLCIGGEDNRLAPETLSAIYIIMICQGWIGRSDDYVRSHGEILAHLASSANVQNWRDTFELRLLETLFVPLILEAMVNPAVVMESWFMLVDSCIPRASCGRSEGFRVPSLEAQQLVRMPIFLYKPMQFVDDIKSTYHYLRIDQPRVRQHLSELNHDVVSSSEEMRASHMKLFHKYQVVYGVLLTVGAGLNSLLRTLYPHDHTLIDQAVTFTNELVFLAQHASQYRPLGASYIPPCLAAVHCVLMQLNIMSLLRGIADTVPCLLRTEELIQFGGLGNDGQYFTVMRLPHHPWSYLGQHVVQTLRHVHHLFLDGFRGACRGEEPVAYDEFEVTYATPQCSKNALWTL</sequence>